<dbReference type="AlphaFoldDB" id="A0A9Q1BNR8"/>
<sequence>MTYHYTSKRPWGTITKPDNMHLGYQRMTSYEVEQTTNRLYYVPRRREPRYRRPNPKMSAIDIEKMVERLTKRGGEKASDSRRVAEGPLKKIGILNSFVWKGYN</sequence>
<accession>A0A9Q1BNR8</accession>
<name>A0A9Q1BNR8_HOLLE</name>
<reference evidence="1" key="1">
    <citation type="submission" date="2021-10" db="EMBL/GenBank/DDBJ databases">
        <title>Tropical sea cucumber genome reveals ecological adaptation and Cuvierian tubules defense mechanism.</title>
        <authorList>
            <person name="Chen T."/>
        </authorList>
    </citation>
    <scope>NUCLEOTIDE SEQUENCE</scope>
    <source>
        <strain evidence="1">Nanhai2018</strain>
        <tissue evidence="1">Muscle</tissue>
    </source>
</reference>
<evidence type="ECO:0000313" key="2">
    <source>
        <dbReference type="Proteomes" id="UP001152320"/>
    </source>
</evidence>
<keyword evidence="2" id="KW-1185">Reference proteome</keyword>
<comment type="caution">
    <text evidence="1">The sequence shown here is derived from an EMBL/GenBank/DDBJ whole genome shotgun (WGS) entry which is preliminary data.</text>
</comment>
<dbReference type="OrthoDB" id="10021290at2759"/>
<proteinExistence type="predicted"/>
<evidence type="ECO:0000313" key="1">
    <source>
        <dbReference type="EMBL" id="KAJ8030010.1"/>
    </source>
</evidence>
<dbReference type="EMBL" id="JAIZAY010000014">
    <property type="protein sequence ID" value="KAJ8030010.1"/>
    <property type="molecule type" value="Genomic_DNA"/>
</dbReference>
<protein>
    <submittedName>
        <fullName evidence="1">Uncharacterized protein</fullName>
    </submittedName>
</protein>
<dbReference type="Proteomes" id="UP001152320">
    <property type="component" value="Chromosome 14"/>
</dbReference>
<organism evidence="1 2">
    <name type="scientific">Holothuria leucospilota</name>
    <name type="common">Black long sea cucumber</name>
    <name type="synonym">Mertensiothuria leucospilota</name>
    <dbReference type="NCBI Taxonomy" id="206669"/>
    <lineage>
        <taxon>Eukaryota</taxon>
        <taxon>Metazoa</taxon>
        <taxon>Echinodermata</taxon>
        <taxon>Eleutherozoa</taxon>
        <taxon>Echinozoa</taxon>
        <taxon>Holothuroidea</taxon>
        <taxon>Aspidochirotacea</taxon>
        <taxon>Aspidochirotida</taxon>
        <taxon>Holothuriidae</taxon>
        <taxon>Holothuria</taxon>
    </lineage>
</organism>
<gene>
    <name evidence="1" type="ORF">HOLleu_29575</name>
</gene>